<name>A0A1U7NA61_9CYAN</name>
<accession>A0A1U7NA61</accession>
<protein>
    <recommendedName>
        <fullName evidence="3">MalT-like TPR region domain-containing protein</fullName>
    </recommendedName>
</protein>
<evidence type="ECO:0000313" key="1">
    <source>
        <dbReference type="EMBL" id="OLT62847.1"/>
    </source>
</evidence>
<proteinExistence type="predicted"/>
<dbReference type="Gene3D" id="1.25.40.10">
    <property type="entry name" value="Tetratricopeptide repeat domain"/>
    <property type="match status" value="1"/>
</dbReference>
<dbReference type="AlphaFoldDB" id="A0A1U7NA61"/>
<sequence>MLRSLGIALQVLGDVKATREVLEESLSIAQGLEATNQLGIILLSLGNTALDAGDNSVALDYFKRAESASTNPE</sequence>
<dbReference type="SUPFAM" id="SSF48452">
    <property type="entry name" value="TPR-like"/>
    <property type="match status" value="1"/>
</dbReference>
<dbReference type="InterPro" id="IPR011990">
    <property type="entry name" value="TPR-like_helical_dom_sf"/>
</dbReference>
<dbReference type="EMBL" id="MKZS01000001">
    <property type="protein sequence ID" value="OLT62847.1"/>
    <property type="molecule type" value="Genomic_DNA"/>
</dbReference>
<organism evidence="1 2">
    <name type="scientific">Moorena bouillonii PNG</name>
    <dbReference type="NCBI Taxonomy" id="568701"/>
    <lineage>
        <taxon>Bacteria</taxon>
        <taxon>Bacillati</taxon>
        <taxon>Cyanobacteriota</taxon>
        <taxon>Cyanophyceae</taxon>
        <taxon>Coleofasciculales</taxon>
        <taxon>Coleofasciculaceae</taxon>
        <taxon>Moorena</taxon>
    </lineage>
</organism>
<keyword evidence="2" id="KW-1185">Reference proteome</keyword>
<reference evidence="1 2" key="1">
    <citation type="submission" date="2016-10" db="EMBL/GenBank/DDBJ databases">
        <title>Comparative genomics uncovers the prolific and rare metabolic potential of the cyanobacterial genus Moorea.</title>
        <authorList>
            <person name="Leao T."/>
            <person name="Castelao G."/>
            <person name="Korobeynikov A."/>
            <person name="Monroe E.A."/>
            <person name="Podell S."/>
            <person name="Glukhov E."/>
            <person name="Allen E."/>
            <person name="Gerwick W.H."/>
            <person name="Gerwick L."/>
        </authorList>
    </citation>
    <scope>NUCLEOTIDE SEQUENCE [LARGE SCALE GENOMIC DNA]</scope>
    <source>
        <strain evidence="1 2">PNG5-198</strain>
    </source>
</reference>
<dbReference type="RefSeq" id="WP_229415528.1">
    <property type="nucleotide sequence ID" value="NZ_MKZS01000001.1"/>
</dbReference>
<comment type="caution">
    <text evidence="1">The sequence shown here is derived from an EMBL/GenBank/DDBJ whole genome shotgun (WGS) entry which is preliminary data.</text>
</comment>
<gene>
    <name evidence="1" type="ORF">BJP37_31245</name>
</gene>
<evidence type="ECO:0000313" key="2">
    <source>
        <dbReference type="Proteomes" id="UP000186657"/>
    </source>
</evidence>
<dbReference type="Pfam" id="PF13424">
    <property type="entry name" value="TPR_12"/>
    <property type="match status" value="1"/>
</dbReference>
<evidence type="ECO:0008006" key="3">
    <source>
        <dbReference type="Google" id="ProtNLM"/>
    </source>
</evidence>
<dbReference type="Proteomes" id="UP000186657">
    <property type="component" value="Unassembled WGS sequence"/>
</dbReference>